<dbReference type="AlphaFoldDB" id="A0A6C0CAB7"/>
<name>A0A6C0CAB7_9ZZZZ</name>
<evidence type="ECO:0000313" key="1">
    <source>
        <dbReference type="EMBL" id="QHT01297.1"/>
    </source>
</evidence>
<protein>
    <submittedName>
        <fullName evidence="1">Uncharacterized protein</fullName>
    </submittedName>
</protein>
<accession>A0A6C0CAB7</accession>
<organism evidence="1">
    <name type="scientific">viral metagenome</name>
    <dbReference type="NCBI Taxonomy" id="1070528"/>
    <lineage>
        <taxon>unclassified sequences</taxon>
        <taxon>metagenomes</taxon>
        <taxon>organismal metagenomes</taxon>
    </lineage>
</organism>
<reference evidence="1" key="1">
    <citation type="journal article" date="2020" name="Nature">
        <title>Giant virus diversity and host interactions through global metagenomics.</title>
        <authorList>
            <person name="Schulz F."/>
            <person name="Roux S."/>
            <person name="Paez-Espino D."/>
            <person name="Jungbluth S."/>
            <person name="Walsh D.A."/>
            <person name="Denef V.J."/>
            <person name="McMahon K.D."/>
            <person name="Konstantinidis K.T."/>
            <person name="Eloe-Fadrosh E.A."/>
            <person name="Kyrpides N.C."/>
            <person name="Woyke T."/>
        </authorList>
    </citation>
    <scope>NUCLEOTIDE SEQUENCE</scope>
    <source>
        <strain evidence="1">GVMAG-M-3300020192-26</strain>
    </source>
</reference>
<proteinExistence type="predicted"/>
<sequence length="52" mass="5853">MDVCYDKKLNGYAISGQLKFLAATLHVILSINRIDMQISSRSEFLAVTLCNF</sequence>
<dbReference type="EMBL" id="MN739368">
    <property type="protein sequence ID" value="QHT01297.1"/>
    <property type="molecule type" value="Genomic_DNA"/>
</dbReference>